<organism evidence="2 3">
    <name type="scientific">Pigmentiphaga soli</name>
    <dbReference type="NCBI Taxonomy" id="1007095"/>
    <lineage>
        <taxon>Bacteria</taxon>
        <taxon>Pseudomonadati</taxon>
        <taxon>Pseudomonadota</taxon>
        <taxon>Betaproteobacteria</taxon>
        <taxon>Burkholderiales</taxon>
        <taxon>Alcaligenaceae</taxon>
        <taxon>Pigmentiphaga</taxon>
    </lineage>
</organism>
<keyword evidence="1" id="KW-0175">Coiled coil</keyword>
<evidence type="ECO:0000256" key="1">
    <source>
        <dbReference type="SAM" id="Coils"/>
    </source>
</evidence>
<reference evidence="3" key="1">
    <citation type="journal article" date="2019" name="Int. J. Syst. Evol. Microbiol.">
        <title>The Global Catalogue of Microorganisms (GCM) 10K type strain sequencing project: providing services to taxonomists for standard genome sequencing and annotation.</title>
        <authorList>
            <consortium name="The Broad Institute Genomics Platform"/>
            <consortium name="The Broad Institute Genome Sequencing Center for Infectious Disease"/>
            <person name="Wu L."/>
            <person name="Ma J."/>
        </authorList>
    </citation>
    <scope>NUCLEOTIDE SEQUENCE [LARGE SCALE GENOMIC DNA]</scope>
    <source>
        <strain evidence="3">JCM 17666</strain>
    </source>
</reference>
<proteinExistence type="predicted"/>
<keyword evidence="3" id="KW-1185">Reference proteome</keyword>
<evidence type="ECO:0000313" key="3">
    <source>
        <dbReference type="Proteomes" id="UP001501671"/>
    </source>
</evidence>
<gene>
    <name evidence="2" type="ORF">GCM10023144_01510</name>
</gene>
<dbReference type="Proteomes" id="UP001501671">
    <property type="component" value="Unassembled WGS sequence"/>
</dbReference>
<sequence>MRWMFLVAAILLLPGCADMQRQKLAEQFRQDSDAVAAECEAVVRLPAVQPLVGFIPIQADQSSLEQLSDTRTPDEAQQRALSALNSAQMRCRMMQQTLIGKYYGDQAATLYDEYVQKTKAAMAELWAGRITFGSFNTQRASLYSDMKTQANALAQEARQRAQAADEARRNAVLQGLAARPPTPMPAPAPVFQPVQPYIIPTPAVRTTTCGPSFGGYTTCTTR</sequence>
<feature type="coiled-coil region" evidence="1">
    <location>
        <begin position="147"/>
        <end position="174"/>
    </location>
</feature>
<dbReference type="EMBL" id="BAABFO010000001">
    <property type="protein sequence ID" value="GAA4321924.1"/>
    <property type="molecule type" value="Genomic_DNA"/>
</dbReference>
<accession>A0ABP8GCS2</accession>
<comment type="caution">
    <text evidence="2">The sequence shown here is derived from an EMBL/GenBank/DDBJ whole genome shotgun (WGS) entry which is preliminary data.</text>
</comment>
<evidence type="ECO:0008006" key="4">
    <source>
        <dbReference type="Google" id="ProtNLM"/>
    </source>
</evidence>
<protein>
    <recommendedName>
        <fullName evidence="4">Lipoprotein</fullName>
    </recommendedName>
</protein>
<name>A0ABP8GCS2_9BURK</name>
<evidence type="ECO:0000313" key="2">
    <source>
        <dbReference type="EMBL" id="GAA4321924.1"/>
    </source>
</evidence>